<accession>F4WDA9</accession>
<protein>
    <submittedName>
        <fullName evidence="1">Uncharacterized protein</fullName>
    </submittedName>
</protein>
<evidence type="ECO:0000313" key="2">
    <source>
        <dbReference type="Proteomes" id="UP000007755"/>
    </source>
</evidence>
<organism evidence="2">
    <name type="scientific">Acromyrmex echinatior</name>
    <name type="common">Panamanian leafcutter ant</name>
    <name type="synonym">Acromyrmex octospinosus echinatior</name>
    <dbReference type="NCBI Taxonomy" id="103372"/>
    <lineage>
        <taxon>Eukaryota</taxon>
        <taxon>Metazoa</taxon>
        <taxon>Ecdysozoa</taxon>
        <taxon>Arthropoda</taxon>
        <taxon>Hexapoda</taxon>
        <taxon>Insecta</taxon>
        <taxon>Pterygota</taxon>
        <taxon>Neoptera</taxon>
        <taxon>Endopterygota</taxon>
        <taxon>Hymenoptera</taxon>
        <taxon>Apocrita</taxon>
        <taxon>Aculeata</taxon>
        <taxon>Formicoidea</taxon>
        <taxon>Formicidae</taxon>
        <taxon>Myrmicinae</taxon>
        <taxon>Acromyrmex</taxon>
    </lineage>
</organism>
<dbReference type="STRING" id="103372.F4WDA9"/>
<dbReference type="Proteomes" id="UP000007755">
    <property type="component" value="Unassembled WGS sequence"/>
</dbReference>
<evidence type="ECO:0000313" key="1">
    <source>
        <dbReference type="EMBL" id="EGI67836.1"/>
    </source>
</evidence>
<dbReference type="AlphaFoldDB" id="F4WDA9"/>
<sequence>MEIERDVESRPPDVKICPKKNRASLCIFFFSLEHDSLIAVLGSARNKRCLDFFFVPMNCMMFAVAAEYYKIADTLVYRETMQHVLDYKSECAIRPRISAIFGLNHINDAFNYYAKVPSGKVLIDLKDHDRLILYDES</sequence>
<dbReference type="EMBL" id="GL888086">
    <property type="protein sequence ID" value="EGI67836.1"/>
    <property type="molecule type" value="Genomic_DNA"/>
</dbReference>
<keyword evidence="2" id="KW-1185">Reference proteome</keyword>
<dbReference type="InParanoid" id="F4WDA9"/>
<proteinExistence type="predicted"/>
<gene>
    <name evidence="1" type="ORF">G5I_03562</name>
</gene>
<reference evidence="1" key="1">
    <citation type="submission" date="2011-02" db="EMBL/GenBank/DDBJ databases">
        <title>The genome of the leaf-cutting ant Acromyrmex echinatior suggests key adaptations to social evolution and fungus farming.</title>
        <authorList>
            <person name="Nygaard S."/>
            <person name="Zhang G."/>
        </authorList>
    </citation>
    <scope>NUCLEOTIDE SEQUENCE</scope>
</reference>
<name>F4WDA9_ACREC</name>